<name>A0A8J3WE03_PLARO</name>
<gene>
    <name evidence="2" type="ORF">Pro02_48870</name>
</gene>
<proteinExistence type="predicted"/>
<dbReference type="AlphaFoldDB" id="A0A8J3WE03"/>
<dbReference type="Proteomes" id="UP000655044">
    <property type="component" value="Unassembled WGS sequence"/>
</dbReference>
<organism evidence="2 3">
    <name type="scientific">Planobispora rosea</name>
    <dbReference type="NCBI Taxonomy" id="35762"/>
    <lineage>
        <taxon>Bacteria</taxon>
        <taxon>Bacillati</taxon>
        <taxon>Actinomycetota</taxon>
        <taxon>Actinomycetes</taxon>
        <taxon>Streptosporangiales</taxon>
        <taxon>Streptosporangiaceae</taxon>
        <taxon>Planobispora</taxon>
    </lineage>
</organism>
<comment type="caution">
    <text evidence="2">The sequence shown here is derived from an EMBL/GenBank/DDBJ whole genome shotgun (WGS) entry which is preliminary data.</text>
</comment>
<evidence type="ECO:0000256" key="1">
    <source>
        <dbReference type="SAM" id="MobiDB-lite"/>
    </source>
</evidence>
<keyword evidence="3" id="KW-1185">Reference proteome</keyword>
<protein>
    <submittedName>
        <fullName evidence="2">Uncharacterized protein</fullName>
    </submittedName>
</protein>
<evidence type="ECO:0000313" key="2">
    <source>
        <dbReference type="EMBL" id="GIH86479.1"/>
    </source>
</evidence>
<evidence type="ECO:0000313" key="3">
    <source>
        <dbReference type="Proteomes" id="UP000655044"/>
    </source>
</evidence>
<accession>A0A8J3WE03</accession>
<sequence>MTVLPPATLDRVSPIEAARDCLSAGGTLIQALKTLARVAAHRIGGDAYPLLCQEVFAAVKGRAPGHVASDTVLDGLTAEAQQEVLAALANSFPLAHDVLSSDYCAAAHRSASFLSAIDPETLPAVSVAGALTFAYLDPETRAVCVSVDLDSTWSELIRADGTAPLRITVGGMTLFDDSDQARAAGATVPTALPGIAGEFSPDELDCLVRTAGEAAGGGNALGDETLSRRQIALAERAYRLHLADFSGEDTPGAMISTSAAPGPRENSPATTRLDLTASHPQQDLQDRARQLQHDLVTAARDEHLKACLAAVAHRIRRCIPDAREISLELGLCKTPLCYTLHGEVLAIHDSERTVWHRDNEAQQ</sequence>
<feature type="region of interest" description="Disordered" evidence="1">
    <location>
        <begin position="251"/>
        <end position="271"/>
    </location>
</feature>
<dbReference type="EMBL" id="BOOI01000046">
    <property type="protein sequence ID" value="GIH86479.1"/>
    <property type="molecule type" value="Genomic_DNA"/>
</dbReference>
<reference evidence="2" key="1">
    <citation type="submission" date="2021-01" db="EMBL/GenBank/DDBJ databases">
        <title>Whole genome shotgun sequence of Planobispora rosea NBRC 15558.</title>
        <authorList>
            <person name="Komaki H."/>
            <person name="Tamura T."/>
        </authorList>
    </citation>
    <scope>NUCLEOTIDE SEQUENCE</scope>
    <source>
        <strain evidence="2">NBRC 15558</strain>
    </source>
</reference>
<dbReference type="RefSeq" id="WP_189243049.1">
    <property type="nucleotide sequence ID" value="NZ_BMQP01000026.1"/>
</dbReference>